<accession>A0A915IWL1</accession>
<dbReference type="Proteomes" id="UP000887565">
    <property type="component" value="Unplaced"/>
</dbReference>
<evidence type="ECO:0000313" key="2">
    <source>
        <dbReference type="WBParaSite" id="nRc.2.0.1.t18176-RA"/>
    </source>
</evidence>
<evidence type="ECO:0000313" key="1">
    <source>
        <dbReference type="Proteomes" id="UP000887565"/>
    </source>
</evidence>
<dbReference type="WBParaSite" id="nRc.2.0.1.t18176-RA">
    <property type="protein sequence ID" value="nRc.2.0.1.t18176-RA"/>
    <property type="gene ID" value="nRc.2.0.1.g18176"/>
</dbReference>
<sequence>MSINIYVKLLDNGFVDAFIIKSFLHISNNVIDDVLVQGRLKQNRKSLIALLFSDNDCIAPSFSGSTSQIMATSRKLTAFLCIN</sequence>
<reference evidence="2" key="1">
    <citation type="submission" date="2022-11" db="UniProtKB">
        <authorList>
            <consortium name="WormBaseParasite"/>
        </authorList>
    </citation>
    <scope>IDENTIFICATION</scope>
</reference>
<protein>
    <submittedName>
        <fullName evidence="2">Uncharacterized protein</fullName>
    </submittedName>
</protein>
<keyword evidence="1" id="KW-1185">Reference proteome</keyword>
<organism evidence="1 2">
    <name type="scientific">Romanomermis culicivorax</name>
    <name type="common">Nematode worm</name>
    <dbReference type="NCBI Taxonomy" id="13658"/>
    <lineage>
        <taxon>Eukaryota</taxon>
        <taxon>Metazoa</taxon>
        <taxon>Ecdysozoa</taxon>
        <taxon>Nematoda</taxon>
        <taxon>Enoplea</taxon>
        <taxon>Dorylaimia</taxon>
        <taxon>Mermithida</taxon>
        <taxon>Mermithoidea</taxon>
        <taxon>Mermithidae</taxon>
        <taxon>Romanomermis</taxon>
    </lineage>
</organism>
<proteinExistence type="predicted"/>
<dbReference type="AlphaFoldDB" id="A0A915IWL1"/>
<name>A0A915IWL1_ROMCU</name>